<gene>
    <name evidence="2" type="ORF">METZ01_LOCUS213242</name>
</gene>
<protein>
    <submittedName>
        <fullName evidence="2">Uncharacterized protein</fullName>
    </submittedName>
</protein>
<reference evidence="2" key="1">
    <citation type="submission" date="2018-05" db="EMBL/GenBank/DDBJ databases">
        <authorList>
            <person name="Lanie J.A."/>
            <person name="Ng W.-L."/>
            <person name="Kazmierczak K.M."/>
            <person name="Andrzejewski T.M."/>
            <person name="Davidsen T.M."/>
            <person name="Wayne K.J."/>
            <person name="Tettelin H."/>
            <person name="Glass J.I."/>
            <person name="Rusch D."/>
            <person name="Podicherti R."/>
            <person name="Tsui H.-C.T."/>
            <person name="Winkler M.E."/>
        </authorList>
    </citation>
    <scope>NUCLEOTIDE SEQUENCE</scope>
</reference>
<accession>A0A382FBC5</accession>
<keyword evidence="1" id="KW-0812">Transmembrane</keyword>
<evidence type="ECO:0000256" key="1">
    <source>
        <dbReference type="SAM" id="Phobius"/>
    </source>
</evidence>
<keyword evidence="1" id="KW-1133">Transmembrane helix</keyword>
<keyword evidence="1" id="KW-0472">Membrane</keyword>
<evidence type="ECO:0000313" key="2">
    <source>
        <dbReference type="EMBL" id="SVB60388.1"/>
    </source>
</evidence>
<dbReference type="AlphaFoldDB" id="A0A382FBC5"/>
<name>A0A382FBC5_9ZZZZ</name>
<feature type="transmembrane region" description="Helical" evidence="1">
    <location>
        <begin position="50"/>
        <end position="67"/>
    </location>
</feature>
<organism evidence="2">
    <name type="scientific">marine metagenome</name>
    <dbReference type="NCBI Taxonomy" id="408172"/>
    <lineage>
        <taxon>unclassified sequences</taxon>
        <taxon>metagenomes</taxon>
        <taxon>ecological metagenomes</taxon>
    </lineage>
</organism>
<dbReference type="EMBL" id="UINC01049070">
    <property type="protein sequence ID" value="SVB60388.1"/>
    <property type="molecule type" value="Genomic_DNA"/>
</dbReference>
<proteinExistence type="predicted"/>
<sequence>MFPAWDFFARFRIVCGLLDLRWKGKRLKRFSGIRIRLEKAYARAARYHKYGIIPMAEITAIFVIFFFP</sequence>